<name>A0A6J5T507_9CAUD</name>
<organism evidence="1">
    <name type="scientific">uncultured Caudovirales phage</name>
    <dbReference type="NCBI Taxonomy" id="2100421"/>
    <lineage>
        <taxon>Viruses</taxon>
        <taxon>Duplodnaviria</taxon>
        <taxon>Heunggongvirae</taxon>
        <taxon>Uroviricota</taxon>
        <taxon>Caudoviricetes</taxon>
        <taxon>Peduoviridae</taxon>
        <taxon>Maltschvirus</taxon>
        <taxon>Maltschvirus maltsch</taxon>
    </lineage>
</organism>
<proteinExistence type="predicted"/>
<sequence>MSVKILRLQDGLDIICEHKNVSGINFIKNPMVVFLDYESEQPDLVMQHWIPYELVKNNETTISDNDILCAFEPNDTLEEYYTANMDIFNKSNQKRNYMEEHKDDMEQTSIDEVMEEFDNIKPDTKLH</sequence>
<reference evidence="1" key="1">
    <citation type="submission" date="2020-05" db="EMBL/GenBank/DDBJ databases">
        <authorList>
            <person name="Chiriac C."/>
            <person name="Salcher M."/>
            <person name="Ghai R."/>
            <person name="Kavagutti S V."/>
        </authorList>
    </citation>
    <scope>NUCLEOTIDE SEQUENCE</scope>
</reference>
<evidence type="ECO:0000313" key="1">
    <source>
        <dbReference type="EMBL" id="CAB4222739.1"/>
    </source>
</evidence>
<gene>
    <name evidence="1" type="ORF">UFOVP1655_208</name>
</gene>
<protein>
    <submittedName>
        <fullName evidence="1">Uncharacterized protein</fullName>
    </submittedName>
</protein>
<accession>A0A6J5T507</accession>
<dbReference type="EMBL" id="LR797523">
    <property type="protein sequence ID" value="CAB4222739.1"/>
    <property type="molecule type" value="Genomic_DNA"/>
</dbReference>
<dbReference type="Gene3D" id="2.30.30.100">
    <property type="match status" value="1"/>
</dbReference>